<reference evidence="1" key="2">
    <citation type="submission" date="2020-09" db="EMBL/GenBank/DDBJ databases">
        <authorList>
            <person name="Sun Q."/>
            <person name="Zhou Y."/>
        </authorList>
    </citation>
    <scope>NUCLEOTIDE SEQUENCE</scope>
    <source>
        <strain evidence="1">CGMCC 1.15448</strain>
    </source>
</reference>
<evidence type="ECO:0000313" key="2">
    <source>
        <dbReference type="Proteomes" id="UP000607559"/>
    </source>
</evidence>
<dbReference type="EMBL" id="BMJC01000005">
    <property type="protein sequence ID" value="GGB19948.1"/>
    <property type="molecule type" value="Genomic_DNA"/>
</dbReference>
<dbReference type="Proteomes" id="UP000607559">
    <property type="component" value="Unassembled WGS sequence"/>
</dbReference>
<protein>
    <submittedName>
        <fullName evidence="1">Uncharacterized protein</fullName>
    </submittedName>
</protein>
<evidence type="ECO:0000313" key="1">
    <source>
        <dbReference type="EMBL" id="GGB19948.1"/>
    </source>
</evidence>
<organism evidence="1 2">
    <name type="scientific">Puia dinghuensis</name>
    <dbReference type="NCBI Taxonomy" id="1792502"/>
    <lineage>
        <taxon>Bacteria</taxon>
        <taxon>Pseudomonadati</taxon>
        <taxon>Bacteroidota</taxon>
        <taxon>Chitinophagia</taxon>
        <taxon>Chitinophagales</taxon>
        <taxon>Chitinophagaceae</taxon>
        <taxon>Puia</taxon>
    </lineage>
</organism>
<accession>A0A8J2UIB0</accession>
<gene>
    <name evidence="1" type="ORF">GCM10011511_49660</name>
</gene>
<proteinExistence type="predicted"/>
<keyword evidence="2" id="KW-1185">Reference proteome</keyword>
<comment type="caution">
    <text evidence="1">The sequence shown here is derived from an EMBL/GenBank/DDBJ whole genome shotgun (WGS) entry which is preliminary data.</text>
</comment>
<sequence length="443" mass="51546">MSQHFFDFLDEVQKPGNFNALFPDERTMRLLLWLYAKVSTGAFPRGKFKESDIYNAYQETNKSGINSRLPQEYINSTIGNLHEYFLLYNEQEQVYTFRDYGRNVCRNAEVALIGSFNPTNIEIICGELLRDLKQVDSKSLLLQWLELKFDVFEPKMSNQVDALDRKINVAVAEIRESAQLQQGDVLVTLKKVDTYLEKIRGYNKELRSAFSALKDIDAELGKHIVEADETSILDKLYRVQEFFPEVRYRLDLIDRRLDKLQPRLRQFFGALNKPLFNTRVESFLRFLLSSSTIQTEGVKKILQFPAGIPPLRIYQPTSKFTIVEKKEDLFPAISRKRQIYEESPEKRKLAYAALNKKVLQQDTIETWIQRILKDSKNEGGIDYAGYFMEMVDLQDGNIDLAARVTHRLLKIASIGQDIRIVIDKDKPITHKNITIWTTKIIHL</sequence>
<dbReference type="AlphaFoldDB" id="A0A8J2UIB0"/>
<reference evidence="1" key="1">
    <citation type="journal article" date="2014" name="Int. J. Syst. Evol. Microbiol.">
        <title>Complete genome sequence of Corynebacterium casei LMG S-19264T (=DSM 44701T), isolated from a smear-ripened cheese.</title>
        <authorList>
            <consortium name="US DOE Joint Genome Institute (JGI-PGF)"/>
            <person name="Walter F."/>
            <person name="Albersmeier A."/>
            <person name="Kalinowski J."/>
            <person name="Ruckert C."/>
        </authorList>
    </citation>
    <scope>NUCLEOTIDE SEQUENCE</scope>
    <source>
        <strain evidence="1">CGMCC 1.15448</strain>
    </source>
</reference>
<dbReference type="RefSeq" id="WP_188936856.1">
    <property type="nucleotide sequence ID" value="NZ_BMJC01000005.1"/>
</dbReference>
<name>A0A8J2UIB0_9BACT</name>